<dbReference type="Proteomes" id="UP000050934">
    <property type="component" value="Unassembled WGS sequence"/>
</dbReference>
<name>A0A0R2HZ89_9LACO</name>
<protein>
    <recommendedName>
        <fullName evidence="6">Galactofuranosyltransferase</fullName>
    </recommendedName>
</protein>
<evidence type="ECO:0008006" key="6">
    <source>
        <dbReference type="Google" id="ProtNLM"/>
    </source>
</evidence>
<feature type="domain" description="Glucosyltransferase 3-like N-terminal" evidence="2">
    <location>
        <begin position="10"/>
        <end position="159"/>
    </location>
</feature>
<dbReference type="Pfam" id="PF26334">
    <property type="entry name" value="Gtf3_N"/>
    <property type="match status" value="1"/>
</dbReference>
<dbReference type="AlphaFoldDB" id="A0A0R2HZ89"/>
<evidence type="ECO:0000313" key="5">
    <source>
        <dbReference type="Proteomes" id="UP000050934"/>
    </source>
</evidence>
<evidence type="ECO:0000259" key="2">
    <source>
        <dbReference type="Pfam" id="PF26334"/>
    </source>
</evidence>
<keyword evidence="5" id="KW-1185">Reference proteome</keyword>
<dbReference type="EMBL" id="JQBW01000010">
    <property type="protein sequence ID" value="KRN58143.1"/>
    <property type="molecule type" value="Genomic_DNA"/>
</dbReference>
<organism evidence="4 5">
    <name type="scientific">Limosilactobacillus secaliphilus</name>
    <dbReference type="NCBI Taxonomy" id="396268"/>
    <lineage>
        <taxon>Bacteria</taxon>
        <taxon>Bacillati</taxon>
        <taxon>Bacillota</taxon>
        <taxon>Bacilli</taxon>
        <taxon>Lactobacillales</taxon>
        <taxon>Lactobacillaceae</taxon>
        <taxon>Limosilactobacillus</taxon>
    </lineage>
</organism>
<evidence type="ECO:0000259" key="3">
    <source>
        <dbReference type="Pfam" id="PF26337"/>
    </source>
</evidence>
<dbReference type="STRING" id="396268.IV45_GL000586"/>
<dbReference type="InterPro" id="IPR058591">
    <property type="entry name" value="Gtf3_N"/>
</dbReference>
<proteinExistence type="predicted"/>
<feature type="domain" description="Glucosyltransferase 3-like C-terminal" evidence="3">
    <location>
        <begin position="181"/>
        <end position="339"/>
    </location>
</feature>
<evidence type="ECO:0000313" key="4">
    <source>
        <dbReference type="EMBL" id="KRN58143.1"/>
    </source>
</evidence>
<keyword evidence="1" id="KW-0808">Transferase</keyword>
<comment type="caution">
    <text evidence="4">The sequence shown here is derived from an EMBL/GenBank/DDBJ whole genome shotgun (WGS) entry which is preliminary data.</text>
</comment>
<accession>A0A0R2HZ89</accession>
<dbReference type="Gene3D" id="3.40.50.2000">
    <property type="entry name" value="Glycogen Phosphorylase B"/>
    <property type="match status" value="2"/>
</dbReference>
<gene>
    <name evidence="4" type="ORF">IV45_GL000586</name>
</gene>
<dbReference type="PATRIC" id="fig|396268.3.peg.594"/>
<evidence type="ECO:0000256" key="1">
    <source>
        <dbReference type="ARBA" id="ARBA00022679"/>
    </source>
</evidence>
<dbReference type="InterPro" id="IPR058592">
    <property type="entry name" value="Gtf3_C"/>
</dbReference>
<dbReference type="PIRSF" id="PIRSF007023">
    <property type="entry name" value="UDP-Galf_transf"/>
    <property type="match status" value="1"/>
</dbReference>
<reference evidence="4 5" key="1">
    <citation type="journal article" date="2015" name="Genome Announc.">
        <title>Expanding the biotechnology potential of lactobacilli through comparative genomics of 213 strains and associated genera.</title>
        <authorList>
            <person name="Sun Z."/>
            <person name="Harris H.M."/>
            <person name="McCann A."/>
            <person name="Guo C."/>
            <person name="Argimon S."/>
            <person name="Zhang W."/>
            <person name="Yang X."/>
            <person name="Jeffery I.B."/>
            <person name="Cooney J.C."/>
            <person name="Kagawa T.F."/>
            <person name="Liu W."/>
            <person name="Song Y."/>
            <person name="Salvetti E."/>
            <person name="Wrobel A."/>
            <person name="Rasinkangas P."/>
            <person name="Parkhill J."/>
            <person name="Rea M.C."/>
            <person name="O'Sullivan O."/>
            <person name="Ritari J."/>
            <person name="Douillard F.P."/>
            <person name="Paul Ross R."/>
            <person name="Yang R."/>
            <person name="Briner A.E."/>
            <person name="Felis G.E."/>
            <person name="de Vos W.M."/>
            <person name="Barrangou R."/>
            <person name="Klaenhammer T.R."/>
            <person name="Caufield P.W."/>
            <person name="Cui Y."/>
            <person name="Zhang H."/>
            <person name="O'Toole P.W."/>
        </authorList>
    </citation>
    <scope>NUCLEOTIDE SEQUENCE [LARGE SCALE GENOMIC DNA]</scope>
    <source>
        <strain evidence="4 5">DSM 17896</strain>
    </source>
</reference>
<dbReference type="Pfam" id="PF26337">
    <property type="entry name" value="Gtf3_C"/>
    <property type="match status" value="1"/>
</dbReference>
<sequence length="345" mass="39710">MRGFQMGKQFIVTSIDRDKKSGGSKAKKDIVHFLKKNLNFENYNLSVENSNKLYIHWFMNVNFRHFVKQQKPSLLLFQYPNLSFYVMNKMVTIYRHYCPHGKIVFLVHDIMGIQFQYLPDILSQEIELFNRTDGLIVHNEKMNNYLTSKGVRVPMSNLGLFDYDSNTPLSTPSDSISDVSICFTGNLGKSEFLRDLNINTPIHLYGTNPASSYPNNMVYKGYYSADKIGDKLTEQYGLVWDGNDIHTCAGSLGKYLKLNDPHKASLYLSSGIPIIIWSEAALADIVLHYNAGIVVDDLTQIDERLRKISYEQYKQMRNNAKELGKQIRQGFYVTHSVKELIKKIQ</sequence>